<reference evidence="1 2" key="1">
    <citation type="submission" date="2016-08" db="EMBL/GenBank/DDBJ databases">
        <title>A Parts List for Fungal Cellulosomes Revealed by Comparative Genomics.</title>
        <authorList>
            <consortium name="DOE Joint Genome Institute"/>
            <person name="Haitjema C.H."/>
            <person name="Gilmore S.P."/>
            <person name="Henske J.K."/>
            <person name="Solomon K.V."/>
            <person name="De Groot R."/>
            <person name="Kuo A."/>
            <person name="Mondo S.J."/>
            <person name="Salamov A.A."/>
            <person name="Labutti K."/>
            <person name="Zhao Z."/>
            <person name="Chiniquy J."/>
            <person name="Barry K."/>
            <person name="Brewer H.M."/>
            <person name="Purvine S.O."/>
            <person name="Wright A.T."/>
            <person name="Boxma B."/>
            <person name="Van Alen T."/>
            <person name="Hackstein J.H."/>
            <person name="Baker S.E."/>
            <person name="Grigoriev I.V."/>
            <person name="O'Malley M.A."/>
        </authorList>
    </citation>
    <scope>NUCLEOTIDE SEQUENCE [LARGE SCALE GENOMIC DNA]</scope>
    <source>
        <strain evidence="1 2">G1</strain>
    </source>
</reference>
<keyword evidence="2" id="KW-1185">Reference proteome</keyword>
<dbReference type="STRING" id="1754190.A0A1Y2A8Q0"/>
<name>A0A1Y2A8Q0_9FUNG</name>
<comment type="caution">
    <text evidence="1">The sequence shown here is derived from an EMBL/GenBank/DDBJ whole genome shotgun (WGS) entry which is preliminary data.</text>
</comment>
<dbReference type="EMBL" id="MCOG01000316">
    <property type="protein sequence ID" value="ORY18888.1"/>
    <property type="molecule type" value="Genomic_DNA"/>
</dbReference>
<dbReference type="Proteomes" id="UP000193920">
    <property type="component" value="Unassembled WGS sequence"/>
</dbReference>
<evidence type="ECO:0000313" key="1">
    <source>
        <dbReference type="EMBL" id="ORY18888.1"/>
    </source>
</evidence>
<proteinExistence type="predicted"/>
<sequence>MEERKVNIGNQEIESNYDESEILDGESDQNSKMLDNMKEEFDNNNYNNLLGKAITFKLNPWVKYYIMFLIFYLNENEKENVDYNYEKSKGKLVYLQNKAIENHHIILDLFKKFYNYIILSQKKNNIDLKIFNIDKFFESLSYLKHEAIHTYQEIIEKYPDDKTKKNYMDKRVDFNLSTVKRKEMVIDLNLYGLEAIIQERKAFVAGIPESLLNNEIIVTLYIYLNFI</sequence>
<accession>A0A1Y2A8Q0</accession>
<protein>
    <submittedName>
        <fullName evidence="1">Uncharacterized protein</fullName>
    </submittedName>
</protein>
<dbReference type="AlphaFoldDB" id="A0A1Y2A8Q0"/>
<gene>
    <name evidence="1" type="ORF">LY90DRAFT_677168</name>
</gene>
<organism evidence="1 2">
    <name type="scientific">Neocallimastix californiae</name>
    <dbReference type="NCBI Taxonomy" id="1754190"/>
    <lineage>
        <taxon>Eukaryota</taxon>
        <taxon>Fungi</taxon>
        <taxon>Fungi incertae sedis</taxon>
        <taxon>Chytridiomycota</taxon>
        <taxon>Chytridiomycota incertae sedis</taxon>
        <taxon>Neocallimastigomycetes</taxon>
        <taxon>Neocallimastigales</taxon>
        <taxon>Neocallimastigaceae</taxon>
        <taxon>Neocallimastix</taxon>
    </lineage>
</organism>
<evidence type="ECO:0000313" key="2">
    <source>
        <dbReference type="Proteomes" id="UP000193920"/>
    </source>
</evidence>